<name>A0A6C0E4C0_9ZZZZ</name>
<protein>
    <submittedName>
        <fullName evidence="1">Uncharacterized protein</fullName>
    </submittedName>
</protein>
<sequence length="200" mass="24070">MNHKELWNFIRIKKNTSKLLFIHTPKCSGTYTNKILYDLKIINKDLPSNRKNHIPANGDEKEITFTIIRNPVDRFESLLNFRLGIEIFEDWPKHLHYIYNNKNISLNEIVDKMSDDEILSFTPYKSLLYWTKNVDIIITIERLEEFLNFFGYFYDNNKYKKENVSVKSRGIFNNEVKNRISNLYYYDVLLYNKIKNSTFV</sequence>
<reference evidence="1" key="1">
    <citation type="journal article" date="2020" name="Nature">
        <title>Giant virus diversity and host interactions through global metagenomics.</title>
        <authorList>
            <person name="Schulz F."/>
            <person name="Roux S."/>
            <person name="Paez-Espino D."/>
            <person name="Jungbluth S."/>
            <person name="Walsh D.A."/>
            <person name="Denef V.J."/>
            <person name="McMahon K.D."/>
            <person name="Konstantinidis K.T."/>
            <person name="Eloe-Fadrosh E.A."/>
            <person name="Kyrpides N.C."/>
            <person name="Woyke T."/>
        </authorList>
    </citation>
    <scope>NUCLEOTIDE SEQUENCE</scope>
    <source>
        <strain evidence="1">GVMAG-M-3300023179-116</strain>
    </source>
</reference>
<dbReference type="SUPFAM" id="SSF52540">
    <property type="entry name" value="P-loop containing nucleoside triphosphate hydrolases"/>
    <property type="match status" value="1"/>
</dbReference>
<dbReference type="AlphaFoldDB" id="A0A6C0E4C0"/>
<accession>A0A6C0E4C0</accession>
<dbReference type="EMBL" id="MN739731">
    <property type="protein sequence ID" value="QHT23481.1"/>
    <property type="molecule type" value="Genomic_DNA"/>
</dbReference>
<dbReference type="Gene3D" id="3.40.50.300">
    <property type="entry name" value="P-loop containing nucleotide triphosphate hydrolases"/>
    <property type="match status" value="1"/>
</dbReference>
<dbReference type="InterPro" id="IPR027417">
    <property type="entry name" value="P-loop_NTPase"/>
</dbReference>
<evidence type="ECO:0000313" key="1">
    <source>
        <dbReference type="EMBL" id="QHT23481.1"/>
    </source>
</evidence>
<proteinExistence type="predicted"/>
<organism evidence="1">
    <name type="scientific">viral metagenome</name>
    <dbReference type="NCBI Taxonomy" id="1070528"/>
    <lineage>
        <taxon>unclassified sequences</taxon>
        <taxon>metagenomes</taxon>
        <taxon>organismal metagenomes</taxon>
    </lineage>
</organism>